<name>A0A4Q7VJC1_9BACT</name>
<evidence type="ECO:0000313" key="1">
    <source>
        <dbReference type="EMBL" id="RZT96263.1"/>
    </source>
</evidence>
<proteinExistence type="predicted"/>
<gene>
    <name evidence="1" type="ORF">EV201_0899</name>
</gene>
<dbReference type="RefSeq" id="WP_130306160.1">
    <property type="nucleotide sequence ID" value="NZ_SHKN01000001.1"/>
</dbReference>
<organism evidence="1 2">
    <name type="scientific">Ancylomarina subtilis</name>
    <dbReference type="NCBI Taxonomy" id="1639035"/>
    <lineage>
        <taxon>Bacteria</taxon>
        <taxon>Pseudomonadati</taxon>
        <taxon>Bacteroidota</taxon>
        <taxon>Bacteroidia</taxon>
        <taxon>Marinilabiliales</taxon>
        <taxon>Marinifilaceae</taxon>
        <taxon>Ancylomarina</taxon>
    </lineage>
</organism>
<dbReference type="Proteomes" id="UP000293562">
    <property type="component" value="Unassembled WGS sequence"/>
</dbReference>
<evidence type="ECO:0000313" key="2">
    <source>
        <dbReference type="Proteomes" id="UP000293562"/>
    </source>
</evidence>
<dbReference type="AlphaFoldDB" id="A0A4Q7VJC1"/>
<comment type="caution">
    <text evidence="1">The sequence shown here is derived from an EMBL/GenBank/DDBJ whole genome shotgun (WGS) entry which is preliminary data.</text>
</comment>
<keyword evidence="2" id="KW-1185">Reference proteome</keyword>
<sequence>MDLIKAIANSVKIPRASEFETADLRSAEKAGLSFSGNQFASGFQQASSLIGNPSLAGNVLDVQPQNKPIFQLNQLPVSLDPDAYKDARSGSNPNGDLKPLFAFRQLVDPVPKFDPNYFASSYSTEMLYANFLNGATILRNDPFVSGVIANAKKQFEEEYFQDMDGTSGDWRPVYASPEDWATADISRFSEVSVDLNNSSENGLFGTIQGKEKLQWNLGGQTTQAMNPETKIESLDMKYLFVEFRRPWFNLLLFKMNQWYLSGQQAGFCSSGSSKVNEGAFPLIPTGMLIARDVKLNANWHQDDKTIMDKSLASSDTAYLGPFLMSGPASHKPSIQIIAWVSEVIPLSPKVDAP</sequence>
<reference evidence="1 2" key="1">
    <citation type="submission" date="2019-02" db="EMBL/GenBank/DDBJ databases">
        <title>Genomic Encyclopedia of Type Strains, Phase IV (KMG-IV): sequencing the most valuable type-strain genomes for metagenomic binning, comparative biology and taxonomic classification.</title>
        <authorList>
            <person name="Goeker M."/>
        </authorList>
    </citation>
    <scope>NUCLEOTIDE SEQUENCE [LARGE SCALE GENOMIC DNA]</scope>
    <source>
        <strain evidence="1 2">DSM 28825</strain>
    </source>
</reference>
<accession>A0A4Q7VJC1</accession>
<dbReference type="EMBL" id="SHKN01000001">
    <property type="protein sequence ID" value="RZT96263.1"/>
    <property type="molecule type" value="Genomic_DNA"/>
</dbReference>
<dbReference type="OrthoDB" id="7058483at2"/>
<protein>
    <submittedName>
        <fullName evidence="1">Uncharacterized protein</fullName>
    </submittedName>
</protein>